<dbReference type="InterPro" id="IPR001242">
    <property type="entry name" value="Condensation_dom"/>
</dbReference>
<evidence type="ECO:0000259" key="1">
    <source>
        <dbReference type="Pfam" id="PF00668"/>
    </source>
</evidence>
<dbReference type="Proteomes" id="UP000434209">
    <property type="component" value="Chromosome 4"/>
</dbReference>
<dbReference type="RefSeq" id="WP_158762704.1">
    <property type="nucleotide sequence ID" value="NZ_CP046912.1"/>
</dbReference>
<organism evidence="2 3">
    <name type="scientific">Paraburkholderia acidiphila</name>
    <dbReference type="NCBI Taxonomy" id="2571747"/>
    <lineage>
        <taxon>Bacteria</taxon>
        <taxon>Pseudomonadati</taxon>
        <taxon>Pseudomonadota</taxon>
        <taxon>Betaproteobacteria</taxon>
        <taxon>Burkholderiales</taxon>
        <taxon>Burkholderiaceae</taxon>
        <taxon>Paraburkholderia</taxon>
    </lineage>
</organism>
<proteinExistence type="predicted"/>
<protein>
    <submittedName>
        <fullName evidence="2">Condensation protein</fullName>
    </submittedName>
</protein>
<dbReference type="Gene3D" id="3.30.559.30">
    <property type="entry name" value="Nonribosomal peptide synthetase, condensation domain"/>
    <property type="match status" value="1"/>
</dbReference>
<dbReference type="AlphaFoldDB" id="A0A7Z2GDT4"/>
<dbReference type="Gene3D" id="3.30.559.10">
    <property type="entry name" value="Chloramphenicol acetyltransferase-like domain"/>
    <property type="match status" value="1"/>
</dbReference>
<dbReference type="EMBL" id="CP046912">
    <property type="protein sequence ID" value="QGZ59524.1"/>
    <property type="molecule type" value="Genomic_DNA"/>
</dbReference>
<feature type="domain" description="Condensation" evidence="1">
    <location>
        <begin position="33"/>
        <end position="158"/>
    </location>
</feature>
<dbReference type="KEGG" id="pacp:FAZ97_31530"/>
<dbReference type="PANTHER" id="PTHR28037">
    <property type="entry name" value="ALCOHOL O-ACETYLTRANSFERASE 1-RELATED"/>
    <property type="match status" value="1"/>
</dbReference>
<dbReference type="OrthoDB" id="863140at2"/>
<dbReference type="GO" id="GO:0003824">
    <property type="term" value="F:catalytic activity"/>
    <property type="evidence" value="ECO:0007669"/>
    <property type="project" value="InterPro"/>
</dbReference>
<dbReference type="PANTHER" id="PTHR28037:SF1">
    <property type="entry name" value="ALCOHOL O-ACETYLTRANSFERASE 1-RELATED"/>
    <property type="match status" value="1"/>
</dbReference>
<gene>
    <name evidence="2" type="ORF">FAZ97_31530</name>
</gene>
<reference evidence="2 3" key="1">
    <citation type="submission" date="2019-12" db="EMBL/GenBank/DDBJ databases">
        <title>Paraburkholderia acidiphila 7Q-K02 sp. nov and Paraburkholderia acidisoli DHF22 sp. nov., two strains isolated from forest soil.</title>
        <authorList>
            <person name="Gao Z."/>
            <person name="Qiu L."/>
        </authorList>
    </citation>
    <scope>NUCLEOTIDE SEQUENCE [LARGE SCALE GENOMIC DNA]</scope>
    <source>
        <strain evidence="2 3">7Q-K02</strain>
    </source>
</reference>
<accession>A0A7Z2GDT4</accession>
<dbReference type="Pfam" id="PF00668">
    <property type="entry name" value="Condensation"/>
    <property type="match status" value="1"/>
</dbReference>
<name>A0A7Z2GDT4_9BURK</name>
<evidence type="ECO:0000313" key="3">
    <source>
        <dbReference type="Proteomes" id="UP000434209"/>
    </source>
</evidence>
<evidence type="ECO:0000313" key="2">
    <source>
        <dbReference type="EMBL" id="QGZ59524.1"/>
    </source>
</evidence>
<dbReference type="SUPFAM" id="SSF52777">
    <property type="entry name" value="CoA-dependent acyltransferases"/>
    <property type="match status" value="2"/>
</dbReference>
<dbReference type="InterPro" id="IPR023213">
    <property type="entry name" value="CAT-like_dom_sf"/>
</dbReference>
<dbReference type="InterPro" id="IPR052058">
    <property type="entry name" value="Alcohol_O-acetyltransferase"/>
</dbReference>
<keyword evidence="3" id="KW-1185">Reference proteome</keyword>
<sequence>MQNQQADIENNLKQEHALVRALGGTEHLFWLLDRNRAIHFALVAQIDRVFEPSAWHAALLALQQRHPLLSTRIVAGPEGAPAFYRDPDARIPLRVVENARASWQVEAAREMNTPFDWSTAPLVRASLLQGEGDSTIILSAHHSVLDGMGGAYVIEDLLCALGGGSLMSLPLVQPLEDLLRAQMASASVPGAMAPAPETKVFRAASGARAEVAALALSAQLTQAVAQRARIERTTVHGAVAAAVHEAGRRLSRAWRERPVRTVSPIDVRRTVGGMGQANGVYITQNVTVDDRAQGAPFWDAAREVKALLAPAQTHASVVQETKALDAFMSSNPSVDDAAGFLSHMLAFDVLLSNLGREPVASVYEGFALKALWGPIVSSGFADDQVVGVCTQGGVLRLTQASYTAMPGLLDEVSAVLNEAVAA</sequence>